<dbReference type="Proteomes" id="UP000326396">
    <property type="component" value="Linkage Group LG14"/>
</dbReference>
<comment type="caution">
    <text evidence="2">The sequence shown here is derived from an EMBL/GenBank/DDBJ whole genome shotgun (WGS) entry which is preliminary data.</text>
</comment>
<name>A0A5N6P5W9_9ASTR</name>
<dbReference type="Pfam" id="PF04601">
    <property type="entry name" value="DUF569"/>
    <property type="match status" value="1"/>
</dbReference>
<gene>
    <name evidence="2" type="ORF">E3N88_12574</name>
</gene>
<accession>A0A5N6P5W9</accession>
<dbReference type="CDD" id="cd23340">
    <property type="entry name" value="beta-trefoil_FSCN_ACP-like"/>
    <property type="match status" value="1"/>
</dbReference>
<reference evidence="2 3" key="1">
    <citation type="submission" date="2019-05" db="EMBL/GenBank/DDBJ databases">
        <title>Mikania micrantha, genome provides insights into the molecular mechanism of rapid growth.</title>
        <authorList>
            <person name="Liu B."/>
        </authorList>
    </citation>
    <scope>NUCLEOTIDE SEQUENCE [LARGE SCALE GENOMIC DNA]</scope>
    <source>
        <strain evidence="2">NLD-2019</strain>
        <tissue evidence="2">Leaf</tissue>
    </source>
</reference>
<organism evidence="2 3">
    <name type="scientific">Mikania micrantha</name>
    <name type="common">bitter vine</name>
    <dbReference type="NCBI Taxonomy" id="192012"/>
    <lineage>
        <taxon>Eukaryota</taxon>
        <taxon>Viridiplantae</taxon>
        <taxon>Streptophyta</taxon>
        <taxon>Embryophyta</taxon>
        <taxon>Tracheophyta</taxon>
        <taxon>Spermatophyta</taxon>
        <taxon>Magnoliopsida</taxon>
        <taxon>eudicotyledons</taxon>
        <taxon>Gunneridae</taxon>
        <taxon>Pentapetalae</taxon>
        <taxon>asterids</taxon>
        <taxon>campanulids</taxon>
        <taxon>Asterales</taxon>
        <taxon>Asteraceae</taxon>
        <taxon>Asteroideae</taxon>
        <taxon>Heliantheae alliance</taxon>
        <taxon>Eupatorieae</taxon>
        <taxon>Mikania</taxon>
    </lineage>
</organism>
<sequence length="213" mass="24764">MEILQNEMIIRLQNNQGKYLIAQQDEESVSKSRDGTTKNAQWKIEMHDDESIYLKSCYGKYLTASNQPSIPGVVARNLKVTQTQPEKRNTSHLWLPVSRFDPQEPHLVWLTTLHNTYLRAHSGPPPLGNMITHDLLRKDMPNPRNKRILWHIEIVESPSNTLKHSESVIFRIFSSVRSFVLEKRKEKLKNKGIKVDKETIKGRLSHKFNCKTI</sequence>
<dbReference type="EMBL" id="SZYD01000006">
    <property type="protein sequence ID" value="KAD5961101.1"/>
    <property type="molecule type" value="Genomic_DNA"/>
</dbReference>
<dbReference type="Gene3D" id="2.80.10.50">
    <property type="match status" value="1"/>
</dbReference>
<proteinExistence type="predicted"/>
<evidence type="ECO:0000259" key="1">
    <source>
        <dbReference type="Pfam" id="PF04601"/>
    </source>
</evidence>
<dbReference type="AlphaFoldDB" id="A0A5N6P5W9"/>
<dbReference type="SUPFAM" id="SSF50405">
    <property type="entry name" value="Actin-crosslinking proteins"/>
    <property type="match status" value="1"/>
</dbReference>
<dbReference type="PANTHER" id="PTHR31205">
    <property type="entry name" value="ACTIN CROSS-LINKING PROTEIN (DUF569)"/>
    <property type="match status" value="1"/>
</dbReference>
<evidence type="ECO:0000313" key="3">
    <source>
        <dbReference type="Proteomes" id="UP000326396"/>
    </source>
</evidence>
<dbReference type="PANTHER" id="PTHR31205:SF69">
    <property type="entry name" value="ACTIN CROSS-LINKING PROTEIN (DUF569)"/>
    <property type="match status" value="1"/>
</dbReference>
<evidence type="ECO:0000313" key="2">
    <source>
        <dbReference type="EMBL" id="KAD5961101.1"/>
    </source>
</evidence>
<dbReference type="InterPro" id="IPR008999">
    <property type="entry name" value="Actin-crosslinking"/>
</dbReference>
<protein>
    <recommendedName>
        <fullName evidence="1">DUF569 domain-containing protein</fullName>
    </recommendedName>
</protein>
<keyword evidence="3" id="KW-1185">Reference proteome</keyword>
<dbReference type="InterPro" id="IPR007679">
    <property type="entry name" value="DUF569"/>
</dbReference>
<dbReference type="OrthoDB" id="10259868at2759"/>
<feature type="domain" description="DUF569" evidence="1">
    <location>
        <begin position="1"/>
        <end position="136"/>
    </location>
</feature>